<feature type="transmembrane region" description="Helical" evidence="1">
    <location>
        <begin position="6"/>
        <end position="24"/>
    </location>
</feature>
<gene>
    <name evidence="2" type="ordered locus">Tter_1244</name>
</gene>
<evidence type="ECO:0000313" key="2">
    <source>
        <dbReference type="EMBL" id="ACZ42152.1"/>
    </source>
</evidence>
<feature type="transmembrane region" description="Helical" evidence="1">
    <location>
        <begin position="87"/>
        <end position="106"/>
    </location>
</feature>
<organism evidence="2 3">
    <name type="scientific">Thermobaculum terrenum (strain ATCC BAA-798 / CCMEE 7001 / YNP1)</name>
    <dbReference type="NCBI Taxonomy" id="525904"/>
    <lineage>
        <taxon>Bacteria</taxon>
        <taxon>Bacillati</taxon>
        <taxon>Chloroflexota</taxon>
        <taxon>Chloroflexia</taxon>
        <taxon>Candidatus Thermobaculales</taxon>
        <taxon>Candidatus Thermobaculaceae</taxon>
        <taxon>Thermobaculum</taxon>
    </lineage>
</organism>
<dbReference type="EMBL" id="CP001825">
    <property type="protein sequence ID" value="ACZ42152.1"/>
    <property type="molecule type" value="Genomic_DNA"/>
</dbReference>
<name>D1CBI7_THET1</name>
<evidence type="ECO:0000313" key="3">
    <source>
        <dbReference type="Proteomes" id="UP000000323"/>
    </source>
</evidence>
<sequence length="151" mass="16447">MKLESLLVVLITIAIIGAIAYTDIRVSINFARDPNSGNRLRQLSFYWLPVIQISCFLLLASVLLISYSTGNGAEALRRWDASLLLQLAMLLALLAPIITSIQAFTLSERARRRGDEVSAGKLSSKGLGMIVLGVIEAMLVIFLTFALLNPA</sequence>
<dbReference type="AlphaFoldDB" id="D1CBI7"/>
<dbReference type="Proteomes" id="UP000000323">
    <property type="component" value="Chromosome 1"/>
</dbReference>
<accession>D1CBI7</accession>
<keyword evidence="1" id="KW-1133">Transmembrane helix</keyword>
<feature type="transmembrane region" description="Helical" evidence="1">
    <location>
        <begin position="45"/>
        <end position="67"/>
    </location>
</feature>
<dbReference type="STRING" id="525904.Tter_1244"/>
<keyword evidence="1" id="KW-0472">Membrane</keyword>
<keyword evidence="3" id="KW-1185">Reference proteome</keyword>
<keyword evidence="1" id="KW-0812">Transmembrane</keyword>
<dbReference type="KEGG" id="ttr:Tter_1244"/>
<reference evidence="3" key="1">
    <citation type="journal article" date="2010" name="Stand. Genomic Sci.">
        <title>Complete genome sequence of 'Thermobaculum terrenum' type strain (YNP1).</title>
        <authorList>
            <person name="Kiss H."/>
            <person name="Cleland D."/>
            <person name="Lapidus A."/>
            <person name="Lucas S."/>
            <person name="Glavina Del Rio T."/>
            <person name="Nolan M."/>
            <person name="Tice H."/>
            <person name="Han C."/>
            <person name="Goodwin L."/>
            <person name="Pitluck S."/>
            <person name="Liolios K."/>
            <person name="Ivanova N."/>
            <person name="Mavromatis K."/>
            <person name="Ovchinnikova G."/>
            <person name="Pati A."/>
            <person name="Chen A."/>
            <person name="Palaniappan K."/>
            <person name="Land M."/>
            <person name="Hauser L."/>
            <person name="Chang Y."/>
            <person name="Jeffries C."/>
            <person name="Lu M."/>
            <person name="Brettin T."/>
            <person name="Detter J."/>
            <person name="Goker M."/>
            <person name="Tindall B."/>
            <person name="Beck B."/>
            <person name="McDermott T."/>
            <person name="Woyke T."/>
            <person name="Bristow J."/>
            <person name="Eisen J."/>
            <person name="Markowitz V."/>
            <person name="Hugenholtz P."/>
            <person name="Kyrpides N."/>
            <person name="Klenk H."/>
            <person name="Cheng J."/>
        </authorList>
    </citation>
    <scope>NUCLEOTIDE SEQUENCE [LARGE SCALE GENOMIC DNA]</scope>
    <source>
        <strain evidence="3">ATCC BAA-798 / YNP1</strain>
    </source>
</reference>
<feature type="transmembrane region" description="Helical" evidence="1">
    <location>
        <begin position="127"/>
        <end position="148"/>
    </location>
</feature>
<dbReference type="HOGENOM" id="CLU_1730567_0_0_0"/>
<evidence type="ECO:0000256" key="1">
    <source>
        <dbReference type="SAM" id="Phobius"/>
    </source>
</evidence>
<proteinExistence type="predicted"/>
<protein>
    <submittedName>
        <fullName evidence="2">Uncharacterized protein</fullName>
    </submittedName>
</protein>
<dbReference type="RefSeq" id="WP_012875187.1">
    <property type="nucleotide sequence ID" value="NC_013525.1"/>
</dbReference>